<reference evidence="1" key="2">
    <citation type="submission" date="2023-03" db="EMBL/GenBank/DDBJ databases">
        <authorList>
            <person name="Inwood S.N."/>
            <person name="Skelly J.G."/>
            <person name="Guhlin J."/>
            <person name="Harrop T.W.R."/>
            <person name="Goldson S.G."/>
            <person name="Dearden P.K."/>
        </authorList>
    </citation>
    <scope>NUCLEOTIDE SEQUENCE</scope>
    <source>
        <strain evidence="1">Irish</strain>
        <tissue evidence="1">Whole body</tissue>
    </source>
</reference>
<reference evidence="1" key="1">
    <citation type="journal article" date="2023" name="bioRxiv">
        <title>Scaffold-level genome assemblies of two parasitoid biocontrol wasps reveal the parthenogenesis mechanism and an associated novel virus.</title>
        <authorList>
            <person name="Inwood S."/>
            <person name="Skelly J."/>
            <person name="Guhlin J."/>
            <person name="Harrop T."/>
            <person name="Goldson S."/>
            <person name="Dearden P."/>
        </authorList>
    </citation>
    <scope>NUCLEOTIDE SEQUENCE</scope>
    <source>
        <strain evidence="1">Irish</strain>
        <tissue evidence="1">Whole body</tissue>
    </source>
</reference>
<comment type="caution">
    <text evidence="1">The sequence shown here is derived from an EMBL/GenBank/DDBJ whole genome shotgun (WGS) entry which is preliminary data.</text>
</comment>
<gene>
    <name evidence="1" type="ORF">PV328_008337</name>
</gene>
<protein>
    <submittedName>
        <fullName evidence="1">Uncharacterized protein</fullName>
    </submittedName>
</protein>
<dbReference type="AlphaFoldDB" id="A0AA39KQY7"/>
<keyword evidence="2" id="KW-1185">Reference proteome</keyword>
<evidence type="ECO:0000313" key="1">
    <source>
        <dbReference type="EMBL" id="KAK0170499.1"/>
    </source>
</evidence>
<accession>A0AA39KQY7</accession>
<sequence>MAMCGRQTKLLGDRHSPLLPENTPGPIGDAANLETIQEFFSILFHDEMINIIVECTNHQIENEYVGKIAQGKELVHLPFEPCVVKQMKQKTVVQQLELFVDLVAPERTLLDTKIQRLTVQ</sequence>
<evidence type="ECO:0000313" key="2">
    <source>
        <dbReference type="Proteomes" id="UP001168990"/>
    </source>
</evidence>
<dbReference type="Proteomes" id="UP001168990">
    <property type="component" value="Unassembled WGS sequence"/>
</dbReference>
<name>A0AA39KQY7_9HYME</name>
<organism evidence="1 2">
    <name type="scientific">Microctonus aethiopoides</name>
    <dbReference type="NCBI Taxonomy" id="144406"/>
    <lineage>
        <taxon>Eukaryota</taxon>
        <taxon>Metazoa</taxon>
        <taxon>Ecdysozoa</taxon>
        <taxon>Arthropoda</taxon>
        <taxon>Hexapoda</taxon>
        <taxon>Insecta</taxon>
        <taxon>Pterygota</taxon>
        <taxon>Neoptera</taxon>
        <taxon>Endopterygota</taxon>
        <taxon>Hymenoptera</taxon>
        <taxon>Apocrita</taxon>
        <taxon>Ichneumonoidea</taxon>
        <taxon>Braconidae</taxon>
        <taxon>Euphorinae</taxon>
        <taxon>Microctonus</taxon>
    </lineage>
</organism>
<dbReference type="EMBL" id="JAQQBS010000003">
    <property type="protein sequence ID" value="KAK0170499.1"/>
    <property type="molecule type" value="Genomic_DNA"/>
</dbReference>
<proteinExistence type="predicted"/>